<proteinExistence type="predicted"/>
<protein>
    <submittedName>
        <fullName evidence="7">TetR family transcriptional regulator</fullName>
    </submittedName>
</protein>
<dbReference type="PANTHER" id="PTHR30055:SF234">
    <property type="entry name" value="HTH-TYPE TRANSCRIPTIONAL REGULATOR BETI"/>
    <property type="match status" value="1"/>
</dbReference>
<evidence type="ECO:0000256" key="5">
    <source>
        <dbReference type="SAM" id="MobiDB-lite"/>
    </source>
</evidence>
<evidence type="ECO:0000256" key="2">
    <source>
        <dbReference type="ARBA" id="ARBA00023125"/>
    </source>
</evidence>
<evidence type="ECO:0000256" key="4">
    <source>
        <dbReference type="PROSITE-ProRule" id="PRU00335"/>
    </source>
</evidence>
<evidence type="ECO:0000259" key="6">
    <source>
        <dbReference type="PROSITE" id="PS50977"/>
    </source>
</evidence>
<feature type="region of interest" description="Disordered" evidence="5">
    <location>
        <begin position="270"/>
        <end position="290"/>
    </location>
</feature>
<keyword evidence="8" id="KW-1185">Reference proteome</keyword>
<gene>
    <name evidence="7" type="ORF">RM446_01540</name>
</gene>
<dbReference type="InterPro" id="IPR050109">
    <property type="entry name" value="HTH-type_TetR-like_transc_reg"/>
</dbReference>
<dbReference type="SUPFAM" id="SSF46689">
    <property type="entry name" value="Homeodomain-like"/>
    <property type="match status" value="1"/>
</dbReference>
<evidence type="ECO:0000313" key="8">
    <source>
        <dbReference type="Proteomes" id="UP001183226"/>
    </source>
</evidence>
<reference evidence="8" key="1">
    <citation type="submission" date="2023-07" db="EMBL/GenBank/DDBJ databases">
        <title>30 novel species of actinomycetes from the DSMZ collection.</title>
        <authorList>
            <person name="Nouioui I."/>
        </authorList>
    </citation>
    <scope>NUCLEOTIDE SEQUENCE [LARGE SCALE GENOMIC DNA]</scope>
    <source>
        <strain evidence="8">DSM 45055</strain>
    </source>
</reference>
<dbReference type="Gene3D" id="1.10.357.10">
    <property type="entry name" value="Tetracycline Repressor, domain 2"/>
    <property type="match status" value="2"/>
</dbReference>
<dbReference type="PROSITE" id="PS50977">
    <property type="entry name" value="HTH_TETR_2"/>
    <property type="match status" value="1"/>
</dbReference>
<dbReference type="Pfam" id="PF00440">
    <property type="entry name" value="TetR_N"/>
    <property type="match status" value="1"/>
</dbReference>
<sequence>MMEQNDADAPTVPPGLVDAAVAAAREQGRDVAEVPLTAVAAKAGVSRSTLLRRLGGTRAALDAAVLASGVDPGGRPPVRERAVTAAAAIIGDRGLGAVTLDAVAAAAPCSVPSLHTVFHGRDGLLSAVFERYGPVIGVEAVAADPPERFEDVVQSLFHAIVTAFSTEPRVLPAIVADLLGRPDGPGSHLLEAAVPRLLNGMTSLFAAEIEAGRLRPLPMPVIIQLLIGPPAVHMMVRPALDRALGPELPSVDDACAMFAEGFLRAVAADPDPCDGGGPLAPGGTGPRDRV</sequence>
<keyword evidence="3" id="KW-0804">Transcription</keyword>
<dbReference type="InterPro" id="IPR009057">
    <property type="entry name" value="Homeodomain-like_sf"/>
</dbReference>
<name>A0ABU2KNG0_9ACTN</name>
<evidence type="ECO:0000313" key="7">
    <source>
        <dbReference type="EMBL" id="MDT0300795.1"/>
    </source>
</evidence>
<evidence type="ECO:0000256" key="1">
    <source>
        <dbReference type="ARBA" id="ARBA00023015"/>
    </source>
</evidence>
<dbReference type="RefSeq" id="WP_311543218.1">
    <property type="nucleotide sequence ID" value="NZ_JAVREK010000001.1"/>
</dbReference>
<dbReference type="InterPro" id="IPR001647">
    <property type="entry name" value="HTH_TetR"/>
</dbReference>
<feature type="compositionally biased region" description="Gly residues" evidence="5">
    <location>
        <begin position="274"/>
        <end position="290"/>
    </location>
</feature>
<feature type="DNA-binding region" description="H-T-H motif" evidence="4">
    <location>
        <begin position="99"/>
        <end position="118"/>
    </location>
</feature>
<comment type="caution">
    <text evidence="7">The sequence shown here is derived from an EMBL/GenBank/DDBJ whole genome shotgun (WGS) entry which is preliminary data.</text>
</comment>
<accession>A0ABU2KNG0</accession>
<organism evidence="7 8">
    <name type="scientific">Streptomonospora wellingtoniae</name>
    <dbReference type="NCBI Taxonomy" id="3075544"/>
    <lineage>
        <taxon>Bacteria</taxon>
        <taxon>Bacillati</taxon>
        <taxon>Actinomycetota</taxon>
        <taxon>Actinomycetes</taxon>
        <taxon>Streptosporangiales</taxon>
        <taxon>Nocardiopsidaceae</taxon>
        <taxon>Streptomonospora</taxon>
    </lineage>
</organism>
<dbReference type="EMBL" id="JAVREK010000001">
    <property type="protein sequence ID" value="MDT0300795.1"/>
    <property type="molecule type" value="Genomic_DNA"/>
</dbReference>
<evidence type="ECO:0000256" key="3">
    <source>
        <dbReference type="ARBA" id="ARBA00023163"/>
    </source>
</evidence>
<feature type="domain" description="HTH tetR-type" evidence="6">
    <location>
        <begin position="76"/>
        <end position="136"/>
    </location>
</feature>
<keyword evidence="1" id="KW-0805">Transcription regulation</keyword>
<dbReference type="Proteomes" id="UP001183226">
    <property type="component" value="Unassembled WGS sequence"/>
</dbReference>
<dbReference type="PANTHER" id="PTHR30055">
    <property type="entry name" value="HTH-TYPE TRANSCRIPTIONAL REGULATOR RUTR"/>
    <property type="match status" value="1"/>
</dbReference>
<keyword evidence="2 4" id="KW-0238">DNA-binding</keyword>